<dbReference type="VEuPathDB" id="FungiDB:PMAA_075090"/>
<dbReference type="OrthoDB" id="6359816at2759"/>
<evidence type="ECO:0000313" key="3">
    <source>
        <dbReference type="EMBL" id="EEA26440.1"/>
    </source>
</evidence>
<dbReference type="STRING" id="441960.B6QBJ9"/>
<gene>
    <name evidence="3" type="ORF">PMAA_075090</name>
</gene>
<feature type="domain" description="BTB" evidence="2">
    <location>
        <begin position="63"/>
        <end position="131"/>
    </location>
</feature>
<dbReference type="Gene3D" id="3.30.710.10">
    <property type="entry name" value="Potassium Channel Kv1.1, Chain A"/>
    <property type="match status" value="1"/>
</dbReference>
<dbReference type="SUPFAM" id="SSF54695">
    <property type="entry name" value="POZ domain"/>
    <property type="match status" value="1"/>
</dbReference>
<feature type="region of interest" description="Disordered" evidence="1">
    <location>
        <begin position="1"/>
        <end position="21"/>
    </location>
</feature>
<protein>
    <recommendedName>
        <fullName evidence="2">BTB domain-containing protein</fullName>
    </recommendedName>
</protein>
<dbReference type="Pfam" id="PF00651">
    <property type="entry name" value="BTB"/>
    <property type="match status" value="1"/>
</dbReference>
<dbReference type="PhylomeDB" id="B6QBJ9"/>
<accession>B6QBJ9</accession>
<evidence type="ECO:0000256" key="1">
    <source>
        <dbReference type="SAM" id="MobiDB-lite"/>
    </source>
</evidence>
<dbReference type="CDD" id="cd18186">
    <property type="entry name" value="BTB_POZ_ZBTB_KLHL-like"/>
    <property type="match status" value="1"/>
</dbReference>
<evidence type="ECO:0000259" key="2">
    <source>
        <dbReference type="PROSITE" id="PS50097"/>
    </source>
</evidence>
<dbReference type="Proteomes" id="UP000001294">
    <property type="component" value="Unassembled WGS sequence"/>
</dbReference>
<dbReference type="HOGENOM" id="CLU_1050434_0_0_1"/>
<dbReference type="InterPro" id="IPR011333">
    <property type="entry name" value="SKP1/BTB/POZ_sf"/>
</dbReference>
<feature type="compositionally biased region" description="Basic and acidic residues" evidence="1">
    <location>
        <begin position="1"/>
        <end position="17"/>
    </location>
</feature>
<reference evidence="4" key="1">
    <citation type="journal article" date="2015" name="Genome Announc.">
        <title>Genome sequence of the AIDS-associated pathogen Penicillium marneffei (ATCC18224) and its near taxonomic relative Talaromyces stipitatus (ATCC10500).</title>
        <authorList>
            <person name="Nierman W.C."/>
            <person name="Fedorova-Abrams N.D."/>
            <person name="Andrianopoulos A."/>
        </authorList>
    </citation>
    <scope>NUCLEOTIDE SEQUENCE [LARGE SCALE GENOMIC DNA]</scope>
    <source>
        <strain evidence="4">ATCC 18224 / CBS 334.59 / QM 7333</strain>
    </source>
</reference>
<dbReference type="AlphaFoldDB" id="B6QBJ9"/>
<proteinExistence type="predicted"/>
<dbReference type="PROSITE" id="PS50097">
    <property type="entry name" value="BTB"/>
    <property type="match status" value="1"/>
</dbReference>
<dbReference type="EMBL" id="DS995900">
    <property type="protein sequence ID" value="EEA26440.1"/>
    <property type="molecule type" value="Genomic_DNA"/>
</dbReference>
<sequence>MPQETMHDPMSRAEKGKKEMKKIKASLLPNKTPEVTAKPQNDVLPFDFFSGAMKSYWASGHFSDLIISAKGYRIRVHKMVVCSQSVFLSFLVHIQDKNAKTIKVPDNVVPNFNLFKAMIAWMYGVEYMYPGIESKTYIHAGMYDLAICFNVARLRKHALKKIKESTEVPEAEWDTKAFLRLVNQEMGKGYHQCMHILLLDIRRKKIEVLLKEPELEHVLKNHRVFTRELLRSLGQAGPQVRCLECGGFCREGRCANEKCACDEDWSVYFR</sequence>
<dbReference type="InterPro" id="IPR000210">
    <property type="entry name" value="BTB/POZ_dom"/>
</dbReference>
<organism evidence="3 4">
    <name type="scientific">Talaromyces marneffei (strain ATCC 18224 / CBS 334.59 / QM 7333)</name>
    <name type="common">Penicillium marneffei</name>
    <dbReference type="NCBI Taxonomy" id="441960"/>
    <lineage>
        <taxon>Eukaryota</taxon>
        <taxon>Fungi</taxon>
        <taxon>Dikarya</taxon>
        <taxon>Ascomycota</taxon>
        <taxon>Pezizomycotina</taxon>
        <taxon>Eurotiomycetes</taxon>
        <taxon>Eurotiomycetidae</taxon>
        <taxon>Eurotiales</taxon>
        <taxon>Trichocomaceae</taxon>
        <taxon>Talaromyces</taxon>
        <taxon>Talaromyces sect. Talaromyces</taxon>
    </lineage>
</organism>
<name>B6QBJ9_TALMQ</name>
<keyword evidence="4" id="KW-1185">Reference proteome</keyword>
<evidence type="ECO:0000313" key="4">
    <source>
        <dbReference type="Proteomes" id="UP000001294"/>
    </source>
</evidence>